<keyword evidence="11 16" id="KW-0408">Iron</keyword>
<comment type="function">
    <text evidence="19">Removal of H(2)O(2), oxidation of toxic reductants, biosynthesis and degradation of lignin, suberization, auxin catabolism, response to environmental stresses such as wounding, pathogen attack and oxidative stress.</text>
</comment>
<dbReference type="GO" id="GO:0009505">
    <property type="term" value="C:plant-type cell wall"/>
    <property type="evidence" value="ECO:0000318"/>
    <property type="project" value="GO_Central"/>
</dbReference>
<comment type="cofactor">
    <cofactor evidence="16 19">
        <name>Ca(2+)</name>
        <dbReference type="ChEBI" id="CHEBI:29108"/>
    </cofactor>
    <text evidence="16 19">Binds 2 calcium ions per subunit.</text>
</comment>
<evidence type="ECO:0000256" key="17">
    <source>
        <dbReference type="PIRSR" id="PIRSR600823-4"/>
    </source>
</evidence>
<feature type="binding site" evidence="16">
    <location>
        <position position="69"/>
    </location>
    <ligand>
        <name>Ca(2+)</name>
        <dbReference type="ChEBI" id="CHEBI:29108"/>
        <label>1</label>
    </ligand>
</feature>
<dbReference type="PROSITE" id="PS00435">
    <property type="entry name" value="PEROXIDASE_1"/>
    <property type="match status" value="1"/>
</dbReference>
<evidence type="ECO:0000256" key="16">
    <source>
        <dbReference type="PIRSR" id="PIRSR600823-3"/>
    </source>
</evidence>
<feature type="binding site" evidence="16">
    <location>
        <position position="66"/>
    </location>
    <ligand>
        <name>Ca(2+)</name>
        <dbReference type="ChEBI" id="CHEBI:29108"/>
        <label>1</label>
    </ligand>
</feature>
<feature type="binding site" evidence="16">
    <location>
        <position position="71"/>
    </location>
    <ligand>
        <name>Ca(2+)</name>
        <dbReference type="ChEBI" id="CHEBI:29108"/>
        <label>1</label>
    </ligand>
</feature>
<dbReference type="GO" id="GO:0020037">
    <property type="term" value="F:heme binding"/>
    <property type="evidence" value="ECO:0007669"/>
    <property type="project" value="UniProtKB-UniRule"/>
</dbReference>
<dbReference type="STRING" id="13333.W1P3M5"/>
<evidence type="ECO:0000256" key="1">
    <source>
        <dbReference type="ARBA" id="ARBA00000189"/>
    </source>
</evidence>
<evidence type="ECO:0000256" key="5">
    <source>
        <dbReference type="ARBA" id="ARBA00022559"/>
    </source>
</evidence>
<evidence type="ECO:0000256" key="2">
    <source>
        <dbReference type="ARBA" id="ARBA00004613"/>
    </source>
</evidence>
<evidence type="ECO:0000256" key="6">
    <source>
        <dbReference type="ARBA" id="ARBA00022617"/>
    </source>
</evidence>
<comment type="catalytic activity">
    <reaction evidence="1 19">
        <text>2 a phenolic donor + H2O2 = 2 a phenolic radical donor + 2 H2O</text>
        <dbReference type="Rhea" id="RHEA:56136"/>
        <dbReference type="ChEBI" id="CHEBI:15377"/>
        <dbReference type="ChEBI" id="CHEBI:16240"/>
        <dbReference type="ChEBI" id="CHEBI:139520"/>
        <dbReference type="ChEBI" id="CHEBI:139521"/>
        <dbReference type="EC" id="1.11.1.7"/>
    </reaction>
</comment>
<evidence type="ECO:0000256" key="11">
    <source>
        <dbReference type="ARBA" id="ARBA00023004"/>
    </source>
</evidence>
<dbReference type="PROSITE" id="PS50873">
    <property type="entry name" value="PEROXIDASE_4"/>
    <property type="match status" value="1"/>
</dbReference>
<evidence type="ECO:0000256" key="9">
    <source>
        <dbReference type="ARBA" id="ARBA00022837"/>
    </source>
</evidence>
<dbReference type="FunFam" id="1.10.520.10:FF:000009">
    <property type="entry name" value="Peroxidase"/>
    <property type="match status" value="1"/>
</dbReference>
<evidence type="ECO:0000256" key="13">
    <source>
        <dbReference type="ARBA" id="ARBA00023180"/>
    </source>
</evidence>
<feature type="signal peptide" evidence="19">
    <location>
        <begin position="1"/>
        <end position="23"/>
    </location>
</feature>
<feature type="binding site" evidence="16">
    <location>
        <position position="88"/>
    </location>
    <ligand>
        <name>Ca(2+)</name>
        <dbReference type="ChEBI" id="CHEBI:29108"/>
        <label>1</label>
    </ligand>
</feature>
<evidence type="ECO:0000313" key="22">
    <source>
        <dbReference type="Proteomes" id="UP000017836"/>
    </source>
</evidence>
<feature type="disulfide bond" evidence="18">
    <location>
        <begin position="67"/>
        <end position="72"/>
    </location>
</feature>
<feature type="chain" id="PRO_5005149635" description="Peroxidase" evidence="19">
    <location>
        <begin position="24"/>
        <end position="318"/>
    </location>
</feature>
<evidence type="ECO:0000256" key="3">
    <source>
        <dbReference type="ARBA" id="ARBA00006873"/>
    </source>
</evidence>
<dbReference type="GO" id="GO:0004601">
    <property type="term" value="F:peroxidase activity"/>
    <property type="evidence" value="ECO:0000318"/>
    <property type="project" value="GO_Central"/>
</dbReference>
<evidence type="ECO:0000259" key="20">
    <source>
        <dbReference type="PROSITE" id="PS50873"/>
    </source>
</evidence>
<feature type="binding site" evidence="16">
    <location>
        <position position="238"/>
    </location>
    <ligand>
        <name>Ca(2+)</name>
        <dbReference type="ChEBI" id="CHEBI:29108"/>
        <label>2</label>
    </ligand>
</feature>
<keyword evidence="10 19" id="KW-0560">Oxidoreductase</keyword>
<evidence type="ECO:0000256" key="8">
    <source>
        <dbReference type="ARBA" id="ARBA00022729"/>
    </source>
</evidence>
<dbReference type="EC" id="1.11.1.7" evidence="4 19"/>
<dbReference type="InterPro" id="IPR019794">
    <property type="entry name" value="Peroxidases_AS"/>
</dbReference>
<dbReference type="OrthoDB" id="2113341at2759"/>
<comment type="similarity">
    <text evidence="19">Belongs to the peroxidase family. Classical plant (class III) peroxidase subfamily.</text>
</comment>
<feature type="domain" description="Plant heme peroxidase family profile" evidence="20">
    <location>
        <begin position="24"/>
        <end position="318"/>
    </location>
</feature>
<gene>
    <name evidence="21" type="ORF">AMTR_s00002p00271820</name>
</gene>
<evidence type="ECO:0000256" key="19">
    <source>
        <dbReference type="RuleBase" id="RU362060"/>
    </source>
</evidence>
<keyword evidence="13" id="KW-0325">Glycoprotein</keyword>
<dbReference type="AlphaFoldDB" id="W1P3M5"/>
<dbReference type="GO" id="GO:0005576">
    <property type="term" value="C:extracellular region"/>
    <property type="evidence" value="ECO:0007669"/>
    <property type="project" value="UniProtKB-SubCell"/>
</dbReference>
<keyword evidence="8 19" id="KW-0732">Signal</keyword>
<feature type="disulfide bond" evidence="18">
    <location>
        <begin position="121"/>
        <end position="314"/>
    </location>
</feature>
<dbReference type="GO" id="GO:0140825">
    <property type="term" value="F:lactoperoxidase activity"/>
    <property type="evidence" value="ECO:0007669"/>
    <property type="project" value="UniProtKB-EC"/>
</dbReference>
<evidence type="ECO:0000256" key="7">
    <source>
        <dbReference type="ARBA" id="ARBA00022723"/>
    </source>
</evidence>
<proteinExistence type="inferred from homology"/>
<protein>
    <recommendedName>
        <fullName evidence="4 19">Peroxidase</fullName>
        <ecNumber evidence="4 19">1.11.1.7</ecNumber>
    </recommendedName>
</protein>
<keyword evidence="7 16" id="KW-0479">Metal-binding</keyword>
<dbReference type="InterPro" id="IPR000823">
    <property type="entry name" value="Peroxidase_pln"/>
</dbReference>
<comment type="similarity">
    <text evidence="3">Belongs to the peroxidase family. Ascorbate peroxidase subfamily.</text>
</comment>
<evidence type="ECO:0000256" key="15">
    <source>
        <dbReference type="PIRSR" id="PIRSR600823-2"/>
    </source>
</evidence>
<dbReference type="Gene3D" id="1.10.520.10">
    <property type="match status" value="1"/>
</dbReference>
<evidence type="ECO:0000256" key="12">
    <source>
        <dbReference type="ARBA" id="ARBA00023157"/>
    </source>
</evidence>
<feature type="binding site" evidence="16">
    <location>
        <position position="73"/>
    </location>
    <ligand>
        <name>Ca(2+)</name>
        <dbReference type="ChEBI" id="CHEBI:29108"/>
        <label>1</label>
    </ligand>
</feature>
<reference evidence="22" key="1">
    <citation type="journal article" date="2013" name="Science">
        <title>The Amborella genome and the evolution of flowering plants.</title>
        <authorList>
            <consortium name="Amborella Genome Project"/>
        </authorList>
    </citation>
    <scope>NUCLEOTIDE SEQUENCE [LARGE SCALE GENOMIC DNA]</scope>
</reference>
<feature type="site" description="Transition state stabilizer" evidence="17">
    <location>
        <position position="61"/>
    </location>
</feature>
<keyword evidence="19" id="KW-0964">Secreted</keyword>
<dbReference type="EMBL" id="KI394767">
    <property type="protein sequence ID" value="ERN01565.1"/>
    <property type="molecule type" value="Genomic_DNA"/>
</dbReference>
<feature type="disulfide bond" evidence="18">
    <location>
        <begin position="200"/>
        <end position="225"/>
    </location>
</feature>
<dbReference type="PRINTS" id="PR00458">
    <property type="entry name" value="PEROXIDASE"/>
</dbReference>
<dbReference type="InterPro" id="IPR002016">
    <property type="entry name" value="Haem_peroxidase"/>
</dbReference>
<accession>W1P3M5</accession>
<dbReference type="InterPro" id="IPR010255">
    <property type="entry name" value="Haem_peroxidase_sf"/>
</dbReference>
<feature type="disulfide bond" evidence="18">
    <location>
        <begin position="34"/>
        <end position="115"/>
    </location>
</feature>
<dbReference type="SUPFAM" id="SSF48113">
    <property type="entry name" value="Heme-dependent peroxidases"/>
    <property type="match status" value="1"/>
</dbReference>
<dbReference type="HOGENOM" id="CLU_010543_0_0_1"/>
<keyword evidence="12 18" id="KW-1015">Disulfide bond</keyword>
<dbReference type="Pfam" id="PF00141">
    <property type="entry name" value="peroxidase"/>
    <property type="match status" value="1"/>
</dbReference>
<evidence type="ECO:0000256" key="10">
    <source>
        <dbReference type="ARBA" id="ARBA00023002"/>
    </source>
</evidence>
<evidence type="ECO:0000256" key="14">
    <source>
        <dbReference type="PIRSR" id="PIRSR600823-1"/>
    </source>
</evidence>
<organism evidence="21 22">
    <name type="scientific">Amborella trichopoda</name>
    <dbReference type="NCBI Taxonomy" id="13333"/>
    <lineage>
        <taxon>Eukaryota</taxon>
        <taxon>Viridiplantae</taxon>
        <taxon>Streptophyta</taxon>
        <taxon>Embryophyta</taxon>
        <taxon>Tracheophyta</taxon>
        <taxon>Spermatophyta</taxon>
        <taxon>Magnoliopsida</taxon>
        <taxon>Amborellales</taxon>
        <taxon>Amborellaceae</taxon>
        <taxon>Amborella</taxon>
    </lineage>
</organism>
<dbReference type="Gene3D" id="1.10.420.10">
    <property type="entry name" value="Peroxidase, domain 2"/>
    <property type="match status" value="1"/>
</dbReference>
<evidence type="ECO:0000313" key="21">
    <source>
        <dbReference type="EMBL" id="ERN01565.1"/>
    </source>
</evidence>
<keyword evidence="6 19" id="KW-0349">Heme</keyword>
<sequence length="318" mass="34378">MAANLKFLIVVAAAAATVSVSDAQLSSTYYDGTCPTVFDMVKSVVRSAINREKRVGASIVRLFFHDCFVNGCDGGLLLDDNLPAFESEKNALPNKNSARGFEVIDKIKAATENVCKGVVSCADILAIATRDSVVELGGPSWQVLVGRRDARTANKQAADTDLPPFSANLTLLINMFQQKNFTARELVALSGAHSIGMARCTTFRDHLYNNTNLDPIATTDLKANCPQSGGDDNLVGLDHQSPNRFGNNYFQGLMKKRGLLNSDQVLFNAGSTDDVVRTYGDNAQMFSDEFASAMVKMGNMNPLTGSNGEIRTNCRKIN</sequence>
<feature type="binding site" evidence="15">
    <location>
        <position position="163"/>
    </location>
    <ligand>
        <name>substrate</name>
    </ligand>
</feature>
<comment type="cofactor">
    <cofactor evidence="16 19">
        <name>heme b</name>
        <dbReference type="ChEBI" id="CHEBI:60344"/>
    </cofactor>
    <text evidence="16 19">Binds 1 heme b (iron(II)-protoporphyrin IX) group per subunit.</text>
</comment>
<dbReference type="CDD" id="cd00693">
    <property type="entry name" value="secretory_peroxidase"/>
    <property type="match status" value="1"/>
</dbReference>
<dbReference type="FunFam" id="1.10.420.10:FF:000006">
    <property type="entry name" value="Peroxidase"/>
    <property type="match status" value="1"/>
</dbReference>
<dbReference type="PANTHER" id="PTHR31388">
    <property type="entry name" value="PEROXIDASE 72-RELATED"/>
    <property type="match status" value="1"/>
</dbReference>
<dbReference type="OMA" id="DKACAGP"/>
<dbReference type="GO" id="GO:0006979">
    <property type="term" value="P:response to oxidative stress"/>
    <property type="evidence" value="ECO:0007669"/>
    <property type="project" value="UniProtKB-UniRule"/>
</dbReference>
<comment type="subcellular location">
    <subcellularLocation>
        <location evidence="2 19">Secreted</location>
    </subcellularLocation>
</comment>
<evidence type="ECO:0000256" key="4">
    <source>
        <dbReference type="ARBA" id="ARBA00012313"/>
    </source>
</evidence>
<dbReference type="GO" id="GO:0046872">
    <property type="term" value="F:metal ion binding"/>
    <property type="evidence" value="ECO:0007669"/>
    <property type="project" value="UniProtKB-UniRule"/>
</dbReference>
<dbReference type="InterPro" id="IPR033905">
    <property type="entry name" value="Secretory_peroxidase"/>
</dbReference>
<keyword evidence="19" id="KW-0376">Hydrogen peroxide</keyword>
<dbReference type="GO" id="GO:0042744">
    <property type="term" value="P:hydrogen peroxide catabolic process"/>
    <property type="evidence" value="ECO:0007669"/>
    <property type="project" value="UniProtKB-KW"/>
</dbReference>
<dbReference type="Proteomes" id="UP000017836">
    <property type="component" value="Unassembled WGS sequence"/>
</dbReference>
<dbReference type="KEGG" id="atr:18429650"/>
<dbReference type="eggNOG" id="ENOG502SHK3">
    <property type="taxonomic scope" value="Eukaryota"/>
</dbReference>
<evidence type="ECO:0000256" key="18">
    <source>
        <dbReference type="PIRSR" id="PIRSR600823-5"/>
    </source>
</evidence>
<keyword evidence="9 16" id="KW-0106">Calcium</keyword>
<feature type="binding site" description="axial binding residue" evidence="16">
    <location>
        <position position="193"/>
    </location>
    <ligand>
        <name>heme b</name>
        <dbReference type="ChEBI" id="CHEBI:60344"/>
    </ligand>
    <ligandPart>
        <name>Fe</name>
        <dbReference type="ChEBI" id="CHEBI:18248"/>
    </ligandPart>
</feature>
<dbReference type="PANTHER" id="PTHR31388:SF24">
    <property type="entry name" value="PEROXIDASE 52"/>
    <property type="match status" value="1"/>
</dbReference>
<keyword evidence="22" id="KW-1185">Reference proteome</keyword>
<dbReference type="InterPro" id="IPR019793">
    <property type="entry name" value="Peroxidases_heam-ligand_BS"/>
</dbReference>
<dbReference type="PROSITE" id="PS00436">
    <property type="entry name" value="PEROXIDASE_2"/>
    <property type="match status" value="1"/>
</dbReference>
<keyword evidence="5 19" id="KW-0575">Peroxidase</keyword>
<dbReference type="Gramene" id="ERN01565">
    <property type="protein sequence ID" value="ERN01565"/>
    <property type="gene ID" value="AMTR_s00002p00271820"/>
</dbReference>
<feature type="active site" description="Proton acceptor" evidence="14">
    <location>
        <position position="65"/>
    </location>
</feature>
<name>W1P3M5_AMBTC</name>
<dbReference type="PRINTS" id="PR00461">
    <property type="entry name" value="PLPEROXIDASE"/>
</dbReference>